<reference evidence="1 2" key="1">
    <citation type="journal article" date="2019" name="Commun. Biol.">
        <title>The bagworm genome reveals a unique fibroin gene that provides high tensile strength.</title>
        <authorList>
            <person name="Kono N."/>
            <person name="Nakamura H."/>
            <person name="Ohtoshi R."/>
            <person name="Tomita M."/>
            <person name="Numata K."/>
            <person name="Arakawa K."/>
        </authorList>
    </citation>
    <scope>NUCLEOTIDE SEQUENCE [LARGE SCALE GENOMIC DNA]</scope>
</reference>
<accession>A0A4C1XM28</accession>
<evidence type="ECO:0000313" key="1">
    <source>
        <dbReference type="EMBL" id="GBP64170.1"/>
    </source>
</evidence>
<name>A0A4C1XM28_EUMVA</name>
<keyword evidence="2" id="KW-1185">Reference proteome</keyword>
<comment type="caution">
    <text evidence="1">The sequence shown here is derived from an EMBL/GenBank/DDBJ whole genome shotgun (WGS) entry which is preliminary data.</text>
</comment>
<protein>
    <submittedName>
        <fullName evidence="1">Uncharacterized protein</fullName>
    </submittedName>
</protein>
<dbReference type="EMBL" id="BGZK01000890">
    <property type="protein sequence ID" value="GBP64170.1"/>
    <property type="molecule type" value="Genomic_DNA"/>
</dbReference>
<dbReference type="AlphaFoldDB" id="A0A4C1XM28"/>
<evidence type="ECO:0000313" key="2">
    <source>
        <dbReference type="Proteomes" id="UP000299102"/>
    </source>
</evidence>
<proteinExistence type="predicted"/>
<sequence>MRVRTLCAAPVRALRNRAATSDSVLEFMNFLLVYKLKNVKSVRRYEDKSALRRVDRSSKTGACSTCVYLNRVNFFHINAHTKCCCIKHAPLSTLARSAPNSRPAAVSSAVSMPRHVTSRNRFGRAACAPPSQD</sequence>
<dbReference type="Proteomes" id="UP000299102">
    <property type="component" value="Unassembled WGS sequence"/>
</dbReference>
<gene>
    <name evidence="1" type="ORF">EVAR_35559_1</name>
</gene>
<organism evidence="1 2">
    <name type="scientific">Eumeta variegata</name>
    <name type="common">Bagworm moth</name>
    <name type="synonym">Eumeta japonica</name>
    <dbReference type="NCBI Taxonomy" id="151549"/>
    <lineage>
        <taxon>Eukaryota</taxon>
        <taxon>Metazoa</taxon>
        <taxon>Ecdysozoa</taxon>
        <taxon>Arthropoda</taxon>
        <taxon>Hexapoda</taxon>
        <taxon>Insecta</taxon>
        <taxon>Pterygota</taxon>
        <taxon>Neoptera</taxon>
        <taxon>Endopterygota</taxon>
        <taxon>Lepidoptera</taxon>
        <taxon>Glossata</taxon>
        <taxon>Ditrysia</taxon>
        <taxon>Tineoidea</taxon>
        <taxon>Psychidae</taxon>
        <taxon>Oiketicinae</taxon>
        <taxon>Eumeta</taxon>
    </lineage>
</organism>